<feature type="region of interest" description="Disordered" evidence="1">
    <location>
        <begin position="244"/>
        <end position="263"/>
    </location>
</feature>
<feature type="region of interest" description="Disordered" evidence="1">
    <location>
        <begin position="197"/>
        <end position="228"/>
    </location>
</feature>
<reference evidence="2" key="1">
    <citation type="submission" date="2021-03" db="EMBL/GenBank/DDBJ databases">
        <title>Evolutionary innovations through gain and loss of genes in the ectomycorrhizal Boletales.</title>
        <authorList>
            <person name="Wu G."/>
            <person name="Miyauchi S."/>
            <person name="Morin E."/>
            <person name="Yang Z.-L."/>
            <person name="Xu J."/>
            <person name="Martin F.M."/>
        </authorList>
    </citation>
    <scope>NUCLEOTIDE SEQUENCE</scope>
    <source>
        <strain evidence="2">BR01</strain>
    </source>
</reference>
<accession>A0A8I2YSH0</accession>
<evidence type="ECO:0000313" key="3">
    <source>
        <dbReference type="Proteomes" id="UP000683000"/>
    </source>
</evidence>
<comment type="caution">
    <text evidence="2">The sequence shown here is derived from an EMBL/GenBank/DDBJ whole genome shotgun (WGS) entry which is preliminary data.</text>
</comment>
<proteinExistence type="predicted"/>
<gene>
    <name evidence="2" type="ORF">JVT61DRAFT_15294</name>
</gene>
<dbReference type="EMBL" id="JAGFBS010000009">
    <property type="protein sequence ID" value="KAG6377486.1"/>
    <property type="molecule type" value="Genomic_DNA"/>
</dbReference>
<dbReference type="AlphaFoldDB" id="A0A8I2YSH0"/>
<evidence type="ECO:0000313" key="2">
    <source>
        <dbReference type="EMBL" id="KAG6377486.1"/>
    </source>
</evidence>
<keyword evidence="3" id="KW-1185">Reference proteome</keyword>
<evidence type="ECO:0000256" key="1">
    <source>
        <dbReference type="SAM" id="MobiDB-lite"/>
    </source>
</evidence>
<protein>
    <submittedName>
        <fullName evidence="2">Uncharacterized protein</fullName>
    </submittedName>
</protein>
<dbReference type="Proteomes" id="UP000683000">
    <property type="component" value="Unassembled WGS sequence"/>
</dbReference>
<name>A0A8I2YSH0_9AGAM</name>
<feature type="region of interest" description="Disordered" evidence="1">
    <location>
        <begin position="73"/>
        <end position="111"/>
    </location>
</feature>
<sequence>MSIPVYRHNQNHDDWELASVYDSDECDSLGRSAYNESLHSSSPSDDPTLHLQGHLYDDTRPHVRYSVPASYLQGTSSRPRWDAPRVPGKQSRFIVPPPGVIFPSNDRLPPPQDTPPVNAGLIEPPPLSLLLSPSSPPRTPSPLIGLPSPTTTIAHGHLPHATTGMGTNVNGHVSTMIPHPPRYPEVVHNTSIPPRLAEAGCQGHPGMVMSPPRKSGHDVLSPSPSYTSGAVLRAQSNEEMTIADGRYGGASYGPGDRPDLHPLSSKYEREHELYEGGRGRTRWSQSRERRPSIWRRFVRRFSPSHVSVGQT</sequence>
<organism evidence="2 3">
    <name type="scientific">Boletus reticuloceps</name>
    <dbReference type="NCBI Taxonomy" id="495285"/>
    <lineage>
        <taxon>Eukaryota</taxon>
        <taxon>Fungi</taxon>
        <taxon>Dikarya</taxon>
        <taxon>Basidiomycota</taxon>
        <taxon>Agaricomycotina</taxon>
        <taxon>Agaricomycetes</taxon>
        <taxon>Agaricomycetidae</taxon>
        <taxon>Boletales</taxon>
        <taxon>Boletineae</taxon>
        <taxon>Boletaceae</taxon>
        <taxon>Boletoideae</taxon>
        <taxon>Boletus</taxon>
    </lineage>
</organism>
<dbReference type="OrthoDB" id="2667832at2759"/>